<dbReference type="InterPro" id="IPR053845">
    <property type="entry name" value="DUF6927"/>
</dbReference>
<dbReference type="Proteomes" id="UP000199180">
    <property type="component" value="Unassembled WGS sequence"/>
</dbReference>
<evidence type="ECO:0000259" key="1">
    <source>
        <dbReference type="Pfam" id="PF21992"/>
    </source>
</evidence>
<proteinExistence type="predicted"/>
<accession>A0A1I0HNW8</accession>
<gene>
    <name evidence="2" type="ORF">SAMN04489858_11244</name>
</gene>
<name>A0A1I0HNW8_9RHOB</name>
<evidence type="ECO:0000313" key="2">
    <source>
        <dbReference type="EMBL" id="SET85690.1"/>
    </source>
</evidence>
<dbReference type="AlphaFoldDB" id="A0A1I0HNW8"/>
<feature type="domain" description="DUF6927" evidence="1">
    <location>
        <begin position="115"/>
        <end position="192"/>
    </location>
</feature>
<dbReference type="EMBL" id="FOHO01000012">
    <property type="protein sequence ID" value="SET85690.1"/>
    <property type="molecule type" value="Genomic_DNA"/>
</dbReference>
<dbReference type="STRING" id="364199.SAMN04489858_11244"/>
<evidence type="ECO:0000313" key="3">
    <source>
        <dbReference type="Proteomes" id="UP000199180"/>
    </source>
</evidence>
<dbReference type="Pfam" id="PF21992">
    <property type="entry name" value="DUF6927"/>
    <property type="match status" value="1"/>
</dbReference>
<dbReference type="OrthoDB" id="6874909at2"/>
<reference evidence="2 3" key="1">
    <citation type="submission" date="2016-10" db="EMBL/GenBank/DDBJ databases">
        <authorList>
            <person name="de Groot N.N."/>
        </authorList>
    </citation>
    <scope>NUCLEOTIDE SEQUENCE [LARGE SCALE GENOMIC DNA]</scope>
    <source>
        <strain evidence="2 3">DSM 17862</strain>
    </source>
</reference>
<protein>
    <recommendedName>
        <fullName evidence="1">DUF6927 domain-containing protein</fullName>
    </recommendedName>
</protein>
<sequence>MDWLIYNQTPVCIRDEIARLCTWDNETGRGFPVLISRKGSVWYAAVRSEPAIGQLVSGTDASGSFETDATGGYTFAAVFLTRREGGGWGYKDMDETAGPVECEAPAKLLDLLSTTTHEYALDWRQWCRSHAARTGRRLKAGDVIRFPEPLRFSDGSEGQTFRVNKERFAGANRATTFFTCIATGADCRISRVMSRDWTRI</sequence>
<keyword evidence="3" id="KW-1185">Reference proteome</keyword>
<organism evidence="2 3">
    <name type="scientific">Paracoccus homiensis</name>
    <dbReference type="NCBI Taxonomy" id="364199"/>
    <lineage>
        <taxon>Bacteria</taxon>
        <taxon>Pseudomonadati</taxon>
        <taxon>Pseudomonadota</taxon>
        <taxon>Alphaproteobacteria</taxon>
        <taxon>Rhodobacterales</taxon>
        <taxon>Paracoccaceae</taxon>
        <taxon>Paracoccus</taxon>
    </lineage>
</organism>
<dbReference type="RefSeq" id="WP_090736488.1">
    <property type="nucleotide sequence ID" value="NZ_FOHO01000012.1"/>
</dbReference>